<dbReference type="Pfam" id="PF13432">
    <property type="entry name" value="TPR_16"/>
    <property type="match status" value="2"/>
</dbReference>
<dbReference type="EMBL" id="CP134050">
    <property type="protein sequence ID" value="WNC12741.1"/>
    <property type="molecule type" value="Genomic_DNA"/>
</dbReference>
<evidence type="ECO:0000256" key="4">
    <source>
        <dbReference type="SAM" id="Phobius"/>
    </source>
</evidence>
<keyword evidence="4" id="KW-0812">Transmembrane</keyword>
<dbReference type="RefSeq" id="WP_310764261.1">
    <property type="nucleotide sequence ID" value="NZ_CP134050.1"/>
</dbReference>
<feature type="transmembrane region" description="Helical" evidence="4">
    <location>
        <begin position="263"/>
        <end position="286"/>
    </location>
</feature>
<dbReference type="Gene3D" id="1.25.40.10">
    <property type="entry name" value="Tetratricopeptide repeat domain"/>
    <property type="match status" value="2"/>
</dbReference>
<feature type="repeat" description="TPR" evidence="3">
    <location>
        <begin position="179"/>
        <end position="212"/>
    </location>
</feature>
<dbReference type="PANTHER" id="PTHR44186:SF1">
    <property type="entry name" value="BARDET-BIEDL SYNDROME 4 PROTEIN"/>
    <property type="match status" value="1"/>
</dbReference>
<sequence length="296" mass="33293">MMVCWSDKDLGRWKEALYFYELGKYAKAKSKFLGILAHDPSDGVAKYYLASCAFHLEEMEIAEAFAREAVLCESSKEMTYALLGAICLEREQYVAAEEWLLAALAAQPENAGILAQYAYLMLRTGHEEKARRLLAEAQRLGPGDETVLHYGYVFQRAYAEPCWEGQAIRDVLQLAGNRVDKLVKLGLLALDRGSYAEARDYFLQAYQMEPLNEHLLTALEQLNRLLHPLALPKRLVLKAGGPDLWWISLAFGVLALGKASWQAAIAAAGMLFLLIGGYIWLSPFLYKWSCKMARRG</sequence>
<dbReference type="SMART" id="SM00028">
    <property type="entry name" value="TPR"/>
    <property type="match status" value="3"/>
</dbReference>
<dbReference type="SUPFAM" id="SSF48452">
    <property type="entry name" value="TPR-like"/>
    <property type="match status" value="1"/>
</dbReference>
<keyword evidence="4" id="KW-1133">Transmembrane helix</keyword>
<dbReference type="InterPro" id="IPR019734">
    <property type="entry name" value="TPR_rpt"/>
</dbReference>
<dbReference type="Pfam" id="PF14559">
    <property type="entry name" value="TPR_19"/>
    <property type="match status" value="1"/>
</dbReference>
<keyword evidence="6" id="KW-1185">Reference proteome</keyword>
<dbReference type="InterPro" id="IPR011990">
    <property type="entry name" value="TPR-like_helical_dom_sf"/>
</dbReference>
<evidence type="ECO:0000256" key="1">
    <source>
        <dbReference type="ARBA" id="ARBA00022737"/>
    </source>
</evidence>
<name>A0ABY9T0E4_BREBE</name>
<proteinExistence type="predicted"/>
<evidence type="ECO:0000313" key="5">
    <source>
        <dbReference type="EMBL" id="WNC12741.1"/>
    </source>
</evidence>
<keyword evidence="2 3" id="KW-0802">TPR repeat</keyword>
<organism evidence="5 6">
    <name type="scientific">Brevibacillus brevis</name>
    <name type="common">Bacillus brevis</name>
    <dbReference type="NCBI Taxonomy" id="1393"/>
    <lineage>
        <taxon>Bacteria</taxon>
        <taxon>Bacillati</taxon>
        <taxon>Bacillota</taxon>
        <taxon>Bacilli</taxon>
        <taxon>Bacillales</taxon>
        <taxon>Paenibacillaceae</taxon>
        <taxon>Brevibacillus</taxon>
    </lineage>
</organism>
<keyword evidence="1" id="KW-0677">Repeat</keyword>
<dbReference type="Proteomes" id="UP001256827">
    <property type="component" value="Chromosome"/>
</dbReference>
<gene>
    <name evidence="5" type="ORF">RGB73_18640</name>
</gene>
<protein>
    <submittedName>
        <fullName evidence="5">Tetratricopeptide repeat protein</fullName>
    </submittedName>
</protein>
<evidence type="ECO:0000313" key="6">
    <source>
        <dbReference type="Proteomes" id="UP001256827"/>
    </source>
</evidence>
<dbReference type="PROSITE" id="PS50005">
    <property type="entry name" value="TPR"/>
    <property type="match status" value="1"/>
</dbReference>
<dbReference type="PANTHER" id="PTHR44186">
    <property type="match status" value="1"/>
</dbReference>
<accession>A0ABY9T0E4</accession>
<evidence type="ECO:0000256" key="2">
    <source>
        <dbReference type="ARBA" id="ARBA00022803"/>
    </source>
</evidence>
<keyword evidence="4" id="KW-0472">Membrane</keyword>
<reference evidence="5 6" key="1">
    <citation type="submission" date="2023-09" db="EMBL/GenBank/DDBJ databases">
        <title>Complete Genome and Methylome dissection of Bacillus brevis NEB573 original source of BbsI restriction endonuclease.</title>
        <authorList>
            <person name="Fomenkov A."/>
            <person name="Roberts R.D."/>
        </authorList>
    </citation>
    <scope>NUCLEOTIDE SEQUENCE [LARGE SCALE GENOMIC DNA]</scope>
    <source>
        <strain evidence="5 6">NEB573</strain>
    </source>
</reference>
<evidence type="ECO:0000256" key="3">
    <source>
        <dbReference type="PROSITE-ProRule" id="PRU00339"/>
    </source>
</evidence>